<protein>
    <submittedName>
        <fullName evidence="2">Oxidoreductase</fullName>
    </submittedName>
</protein>
<proteinExistence type="predicted"/>
<gene>
    <name evidence="2" type="ORF">Acy02nite_07270</name>
</gene>
<organism evidence="2 3">
    <name type="scientific">Actinoplanes cyaneus</name>
    <dbReference type="NCBI Taxonomy" id="52696"/>
    <lineage>
        <taxon>Bacteria</taxon>
        <taxon>Bacillati</taxon>
        <taxon>Actinomycetota</taxon>
        <taxon>Actinomycetes</taxon>
        <taxon>Micromonosporales</taxon>
        <taxon>Micromonosporaceae</taxon>
        <taxon>Actinoplanes</taxon>
    </lineage>
</organism>
<sequence>MAILSYMDVGDLTETERLVWDAFAVGERIDLAARPDRRVRAEVLRALALGARPAEPGCLPALRIAGAVVTGSLRLAYADVSVPITICDSQVGEPILIYGARLRRLTLSGSDLAGVEAQGVVVESGIDLTGAVSTGPITLTGARVDGVLLLDGARLSGGPVALDATHLTVSRSILARKGFECHGEIRLGGAEIAGSVRFDGAFLDNPGEWAIQAQGLRVGAVLDFSGGARVAGGIRLSNAVVASVLTLRGTVLTEPRRGESLDLRNLAAAEAIMQYGAPVPGRVDLRYARIGLLRDDPSSWPVEISLDGFGYEMIAGSARVTDRLRWLRLDPGGYRPQIYARLAAVYRAAGRDDDARVVRLAGERRLRESLPRTGRLWGWLQDLTVGYGYRPRRAGAWLVALLGLGWAVFAAVPPRAAEASKAPEFHAVAYAADLLLPVVDLGQQSAYLPRGWTAWIAYLLIGAGLLFATTAATGIARRLRRD</sequence>
<name>A0A919IEE9_9ACTN</name>
<evidence type="ECO:0000313" key="2">
    <source>
        <dbReference type="EMBL" id="GID62846.1"/>
    </source>
</evidence>
<reference evidence="2" key="1">
    <citation type="submission" date="2021-01" db="EMBL/GenBank/DDBJ databases">
        <title>Whole genome shotgun sequence of Actinoplanes cyaneus NBRC 14990.</title>
        <authorList>
            <person name="Komaki H."/>
            <person name="Tamura T."/>
        </authorList>
    </citation>
    <scope>NUCLEOTIDE SEQUENCE</scope>
    <source>
        <strain evidence="2">NBRC 14990</strain>
    </source>
</reference>
<feature type="transmembrane region" description="Helical" evidence="1">
    <location>
        <begin position="394"/>
        <end position="412"/>
    </location>
</feature>
<dbReference type="AlphaFoldDB" id="A0A919IEE9"/>
<accession>A0A919IEE9</accession>
<keyword evidence="1" id="KW-1133">Transmembrane helix</keyword>
<keyword evidence="1" id="KW-0472">Membrane</keyword>
<keyword evidence="1" id="KW-0812">Transmembrane</keyword>
<evidence type="ECO:0000256" key="1">
    <source>
        <dbReference type="SAM" id="Phobius"/>
    </source>
</evidence>
<dbReference type="Proteomes" id="UP000619479">
    <property type="component" value="Unassembled WGS sequence"/>
</dbReference>
<feature type="transmembrane region" description="Helical" evidence="1">
    <location>
        <begin position="455"/>
        <end position="476"/>
    </location>
</feature>
<keyword evidence="3" id="KW-1185">Reference proteome</keyword>
<evidence type="ECO:0000313" key="3">
    <source>
        <dbReference type="Proteomes" id="UP000619479"/>
    </source>
</evidence>
<comment type="caution">
    <text evidence="2">The sequence shown here is derived from an EMBL/GenBank/DDBJ whole genome shotgun (WGS) entry which is preliminary data.</text>
</comment>
<dbReference type="EMBL" id="BOMH01000004">
    <property type="protein sequence ID" value="GID62846.1"/>
    <property type="molecule type" value="Genomic_DNA"/>
</dbReference>